<proteinExistence type="inferred from homology"/>
<dbReference type="GeneID" id="8239180"/>
<feature type="transmembrane region" description="Helical" evidence="10">
    <location>
        <begin position="289"/>
        <end position="308"/>
    </location>
</feature>
<feature type="transmembrane region" description="Helical" evidence="10">
    <location>
        <begin position="116"/>
        <end position="138"/>
    </location>
</feature>
<evidence type="ECO:0000313" key="12">
    <source>
        <dbReference type="EnsemblMetazoa" id="PHUM306050-PA"/>
    </source>
</evidence>
<feature type="transmembrane region" description="Helical" evidence="10">
    <location>
        <begin position="82"/>
        <end position="104"/>
    </location>
</feature>
<reference evidence="11" key="2">
    <citation type="submission" date="2007-04" db="EMBL/GenBank/DDBJ databases">
        <title>The genome of the human body louse.</title>
        <authorList>
            <consortium name="The Human Body Louse Genome Consortium"/>
            <person name="Kirkness E."/>
            <person name="Walenz B."/>
            <person name="Hass B."/>
            <person name="Bruggner R."/>
            <person name="Strausberg R."/>
        </authorList>
    </citation>
    <scope>NUCLEOTIDE SEQUENCE</scope>
    <source>
        <strain evidence="11">USDA</strain>
    </source>
</reference>
<feature type="transmembrane region" description="Helical" evidence="10">
    <location>
        <begin position="231"/>
        <end position="249"/>
    </location>
</feature>
<evidence type="ECO:0000313" key="13">
    <source>
        <dbReference type="Proteomes" id="UP000009046"/>
    </source>
</evidence>
<dbReference type="EMBL" id="AAZO01003555">
    <property type="status" value="NOT_ANNOTATED_CDS"/>
    <property type="molecule type" value="Genomic_DNA"/>
</dbReference>
<dbReference type="EnsemblMetazoa" id="PHUM306050-RA">
    <property type="protein sequence ID" value="PHUM306050-PA"/>
    <property type="gene ID" value="PHUM306050"/>
</dbReference>
<protein>
    <recommendedName>
        <fullName evidence="7">Adenosine 3'-phospho 5'-phosphosulfate transporter 2</fullName>
    </recommendedName>
    <alternativeName>
        <fullName evidence="8">PAPS transporter 2</fullName>
    </alternativeName>
    <alternativeName>
        <fullName evidence="9">Solute carrier family 35 member B3 homolog</fullName>
    </alternativeName>
</protein>
<evidence type="ECO:0000256" key="4">
    <source>
        <dbReference type="ARBA" id="ARBA00022692"/>
    </source>
</evidence>
<evidence type="ECO:0000256" key="2">
    <source>
        <dbReference type="ARBA" id="ARBA00010694"/>
    </source>
</evidence>
<evidence type="ECO:0000256" key="1">
    <source>
        <dbReference type="ARBA" id="ARBA00004653"/>
    </source>
</evidence>
<dbReference type="GO" id="GO:0005789">
    <property type="term" value="C:endoplasmic reticulum membrane"/>
    <property type="evidence" value="ECO:0007669"/>
    <property type="project" value="TreeGrafter"/>
</dbReference>
<dbReference type="CTD" id="8239180"/>
<dbReference type="GO" id="GO:0000139">
    <property type="term" value="C:Golgi membrane"/>
    <property type="evidence" value="ECO:0007669"/>
    <property type="project" value="UniProtKB-SubCell"/>
</dbReference>
<feature type="transmembrane region" description="Helical" evidence="10">
    <location>
        <begin position="52"/>
        <end position="70"/>
    </location>
</feature>
<dbReference type="VEuPathDB" id="VectorBase:PHUM306050"/>
<feature type="transmembrane region" description="Helical" evidence="10">
    <location>
        <begin position="168"/>
        <end position="187"/>
    </location>
</feature>
<evidence type="ECO:0000256" key="8">
    <source>
        <dbReference type="ARBA" id="ARBA00041866"/>
    </source>
</evidence>
<dbReference type="Pfam" id="PF08449">
    <property type="entry name" value="UAA"/>
    <property type="match status" value="2"/>
</dbReference>
<dbReference type="HOGENOM" id="CLU_036019_2_0_1"/>
<dbReference type="FunCoup" id="E0VM97">
    <property type="interactions" value="1069"/>
</dbReference>
<dbReference type="GO" id="GO:0046964">
    <property type="term" value="F:3'-phosphoadenosine 5'-phosphosulfate transmembrane transporter activity"/>
    <property type="evidence" value="ECO:0007669"/>
    <property type="project" value="TreeGrafter"/>
</dbReference>
<keyword evidence="4 10" id="KW-0812">Transmembrane</keyword>
<dbReference type="PANTHER" id="PTHR10778">
    <property type="entry name" value="SOLUTE CARRIER FAMILY 35 MEMBER B"/>
    <property type="match status" value="1"/>
</dbReference>
<name>E0VM97_PEDHC</name>
<gene>
    <name evidence="12" type="primary">8239180</name>
    <name evidence="11" type="ORF">Phum_PHUM306050</name>
</gene>
<dbReference type="AlphaFoldDB" id="E0VM97"/>
<keyword evidence="5 10" id="KW-1133">Transmembrane helix</keyword>
<dbReference type="EMBL" id="DS235303">
    <property type="protein sequence ID" value="EEB14503.1"/>
    <property type="molecule type" value="Genomic_DNA"/>
</dbReference>
<evidence type="ECO:0000256" key="6">
    <source>
        <dbReference type="ARBA" id="ARBA00023136"/>
    </source>
</evidence>
<dbReference type="PANTHER" id="PTHR10778:SF8">
    <property type="entry name" value="ADENOSINE 3'-PHOSPHO 5'-PHOSPHOSULFATE TRANSPORTER 2"/>
    <property type="match status" value="1"/>
</dbReference>
<dbReference type="InterPro" id="IPR013657">
    <property type="entry name" value="SCL35B1-4/HUT1"/>
</dbReference>
<evidence type="ECO:0000256" key="5">
    <source>
        <dbReference type="ARBA" id="ARBA00022989"/>
    </source>
</evidence>
<evidence type="ECO:0000256" key="7">
    <source>
        <dbReference type="ARBA" id="ARBA00039669"/>
    </source>
</evidence>
<evidence type="ECO:0000256" key="3">
    <source>
        <dbReference type="ARBA" id="ARBA00022448"/>
    </source>
</evidence>
<dbReference type="InParanoid" id="E0VM97"/>
<sequence>MFKSKTLKVSKGVENGKNFTLEIEPNQDTLNQKSEITLLWLDISGLDKTSQFICCCLGLFVFYLIYGYLLELLFTIEGLKPYGWYVTLMQFGYYSLFGWIENFISGLKKRRTPIKIYLLLAALTLGTVGFSNTSLQYLNYPTQVIFKCCKLIPVMIGGIIIQKKKFGLLDFLAAISMCVGLASFTLADSYVSPNFNLIGVLMISLALLCDAVIGNVQEKAMKKYNVPNTEVVLYSYSLGFIYLLILMLVSGKFFNVKSCGAFAAATVTTCRKAVSIVLSFMFFSKPFTISYFWSGLLVLFGIYLNIYAKNNRNVTMKNFLSRRLLKLYLYLFKILKRKKPSLELTV</sequence>
<accession>E0VM97</accession>
<dbReference type="OMA" id="QIMFKSA"/>
<dbReference type="RefSeq" id="XP_002427241.1">
    <property type="nucleotide sequence ID" value="XM_002427196.1"/>
</dbReference>
<evidence type="ECO:0000313" key="11">
    <source>
        <dbReference type="EMBL" id="EEB14503.1"/>
    </source>
</evidence>
<keyword evidence="3" id="KW-0813">Transport</keyword>
<organism>
    <name type="scientific">Pediculus humanus subsp. corporis</name>
    <name type="common">Body louse</name>
    <dbReference type="NCBI Taxonomy" id="121224"/>
    <lineage>
        <taxon>Eukaryota</taxon>
        <taxon>Metazoa</taxon>
        <taxon>Ecdysozoa</taxon>
        <taxon>Arthropoda</taxon>
        <taxon>Hexapoda</taxon>
        <taxon>Insecta</taxon>
        <taxon>Pterygota</taxon>
        <taxon>Neoptera</taxon>
        <taxon>Paraneoptera</taxon>
        <taxon>Psocodea</taxon>
        <taxon>Troctomorpha</taxon>
        <taxon>Phthiraptera</taxon>
        <taxon>Anoplura</taxon>
        <taxon>Pediculidae</taxon>
        <taxon>Pediculus</taxon>
    </lineage>
</organism>
<feature type="transmembrane region" description="Helical" evidence="10">
    <location>
        <begin position="144"/>
        <end position="161"/>
    </location>
</feature>
<dbReference type="STRING" id="121224.E0VM97"/>
<comment type="similarity">
    <text evidence="2">Belongs to the nucleotide-sugar transporter family. SLC35B subfamily.</text>
</comment>
<reference evidence="12" key="3">
    <citation type="submission" date="2020-05" db="UniProtKB">
        <authorList>
            <consortium name="EnsemblMetazoa"/>
        </authorList>
    </citation>
    <scope>IDENTIFICATION</scope>
    <source>
        <strain evidence="12">USDA</strain>
    </source>
</reference>
<dbReference type="Proteomes" id="UP000009046">
    <property type="component" value="Unassembled WGS sequence"/>
</dbReference>
<comment type="subcellular location">
    <subcellularLocation>
        <location evidence="1">Golgi apparatus membrane</location>
        <topology evidence="1">Multi-pass membrane protein</topology>
    </subcellularLocation>
</comment>
<keyword evidence="13" id="KW-1185">Reference proteome</keyword>
<dbReference type="OrthoDB" id="438495at2759"/>
<evidence type="ECO:0000256" key="9">
    <source>
        <dbReference type="ARBA" id="ARBA00042729"/>
    </source>
</evidence>
<reference evidence="11" key="1">
    <citation type="submission" date="2007-04" db="EMBL/GenBank/DDBJ databases">
        <title>Annotation of Pediculus humanus corporis strain USDA.</title>
        <authorList>
            <person name="Kirkness E."/>
            <person name="Hannick L."/>
            <person name="Hass B."/>
            <person name="Bruggner R."/>
            <person name="Lawson D."/>
            <person name="Bidwell S."/>
            <person name="Joardar V."/>
            <person name="Caler E."/>
            <person name="Walenz B."/>
            <person name="Inman J."/>
            <person name="Schobel S."/>
            <person name="Galinsky K."/>
            <person name="Amedeo P."/>
            <person name="Strausberg R."/>
        </authorList>
    </citation>
    <scope>NUCLEOTIDE SEQUENCE</scope>
    <source>
        <strain evidence="11">USDA</strain>
    </source>
</reference>
<keyword evidence="6 10" id="KW-0472">Membrane</keyword>
<dbReference type="KEGG" id="phu:Phum_PHUM306050"/>
<evidence type="ECO:0000256" key="10">
    <source>
        <dbReference type="SAM" id="Phobius"/>
    </source>
</evidence>
<dbReference type="eggNOG" id="KOG1582">
    <property type="taxonomic scope" value="Eukaryota"/>
</dbReference>